<reference evidence="1 2" key="2">
    <citation type="journal article" date="2016" name="Curr. Microbiol.">
        <title>Isolation and Comparative Genomic Analysis of T1-Like Shigella Bacteriophage pSf-2.</title>
        <authorList>
            <person name="Jun J.W."/>
            <person name="Kim H.J."/>
            <person name="Yun S.K."/>
            <person name="Chai J.Y."/>
            <person name="Lee B.C."/>
            <person name="Park S.C."/>
        </authorList>
    </citation>
    <scope>NUCLEOTIDE SEQUENCE [LARGE SCALE GENOMIC DNA]</scope>
</reference>
<evidence type="ECO:0000313" key="1">
    <source>
        <dbReference type="EMBL" id="AIZ95036.1"/>
    </source>
</evidence>
<keyword evidence="2" id="KW-1185">Reference proteome</keyword>
<name>A0A0A7NPM3_9CAUD</name>
<dbReference type="KEGG" id="vg:22807737"/>
<evidence type="ECO:0008006" key="3">
    <source>
        <dbReference type="Google" id="ProtNLM"/>
    </source>
</evidence>
<dbReference type="Proteomes" id="UP000030926">
    <property type="component" value="Segment"/>
</dbReference>
<organism evidence="1 2">
    <name type="scientific">Shigella phage pSf-2</name>
    <dbReference type="NCBI Taxonomy" id="1572702"/>
    <lineage>
        <taxon>Viruses</taxon>
        <taxon>Duplodnaviria</taxon>
        <taxon>Heunggongvirae</taxon>
        <taxon>Uroviricota</taxon>
        <taxon>Caudoviricetes</taxon>
        <taxon>Drexlerviridae</taxon>
        <taxon>Tunavirinae</taxon>
        <taxon>Tunavirus</taxon>
        <taxon>Tunavirus PSf2</taxon>
    </lineage>
</organism>
<reference evidence="2" key="1">
    <citation type="submission" date="2014-10" db="EMBL/GenBank/DDBJ databases">
        <title>Characterization and complete genome sequence of the Shigella flexneri bacteriophage pSf-2.</title>
        <authorList>
            <person name="Jun J.W."/>
            <person name="Park S.C."/>
        </authorList>
    </citation>
    <scope>NUCLEOTIDE SEQUENCE [LARGE SCALE GENOMIC DNA]</scope>
</reference>
<protein>
    <recommendedName>
        <fullName evidence="3">DNA adenine methyltransferase</fullName>
    </recommendedName>
</protein>
<accession>A0A0A7NPM3</accession>
<evidence type="ECO:0000313" key="2">
    <source>
        <dbReference type="Proteomes" id="UP000030926"/>
    </source>
</evidence>
<gene>
    <name evidence="1" type="ORF">pSf2_011</name>
</gene>
<dbReference type="GO" id="GO:0009307">
    <property type="term" value="P:DNA restriction-modification system"/>
    <property type="evidence" value="ECO:0007669"/>
    <property type="project" value="InterPro"/>
</dbReference>
<dbReference type="Pfam" id="PF05869">
    <property type="entry name" value="Dam"/>
    <property type="match status" value="1"/>
</dbReference>
<proteinExistence type="predicted"/>
<dbReference type="NCBIfam" id="TIGR01712">
    <property type="entry name" value="phage_N6A_met"/>
    <property type="match status" value="1"/>
</dbReference>
<dbReference type="GO" id="GO:0003677">
    <property type="term" value="F:DNA binding"/>
    <property type="evidence" value="ECO:0007669"/>
    <property type="project" value="InterPro"/>
</dbReference>
<dbReference type="InterPro" id="IPR008593">
    <property type="entry name" value="Dam_MeTrfase"/>
</dbReference>
<dbReference type="OrthoDB" id="6323at10239"/>
<sequence>MKDFNDIETIDFADTGCSFTREAIASGCYYQALKTPTCKEISGRRYKGTNTPDAVRDLWSTPREVIAYLEGRYGKYDLDAAASEENKVCEKFYSQETNCLKRWWGKNKHVWLNPPYSRPDIFVKKAIEQMEHNNQIDILLPADNSTAWFTEARQHAAEIIWIEADLTEDIDGNEYARSGRLAFISGETGKAVDGNNKGSVIFIMRELKEGEVQQTHYIPITSICPSVKNKRAKVRKV</sequence>
<dbReference type="RefSeq" id="YP_009112949.1">
    <property type="nucleotide sequence ID" value="NC_026010.1"/>
</dbReference>
<dbReference type="GO" id="GO:0009007">
    <property type="term" value="F:site-specific DNA-methyltransferase (adenine-specific) activity"/>
    <property type="evidence" value="ECO:0007669"/>
    <property type="project" value="InterPro"/>
</dbReference>
<dbReference type="EMBL" id="KP085586">
    <property type="protein sequence ID" value="AIZ95036.1"/>
    <property type="molecule type" value="Genomic_DNA"/>
</dbReference>
<dbReference type="GeneID" id="22807737"/>